<dbReference type="Gene3D" id="2.60.40.10">
    <property type="entry name" value="Immunoglobulins"/>
    <property type="match status" value="1"/>
</dbReference>
<dbReference type="Gene3D" id="2.60.40.60">
    <property type="entry name" value="Cadherins"/>
    <property type="match status" value="1"/>
</dbReference>
<dbReference type="Gene3D" id="2.60.40.2710">
    <property type="match status" value="1"/>
</dbReference>
<dbReference type="AlphaFoldDB" id="A0A9D1YYL7"/>
<dbReference type="InterPro" id="IPR032529">
    <property type="entry name" value="BT4661-like"/>
</dbReference>
<evidence type="ECO:0000313" key="2">
    <source>
        <dbReference type="Proteomes" id="UP000886844"/>
    </source>
</evidence>
<dbReference type="Gene3D" id="2.60.40.2720">
    <property type="match status" value="1"/>
</dbReference>
<proteinExistence type="predicted"/>
<dbReference type="Proteomes" id="UP000886844">
    <property type="component" value="Unassembled WGS sequence"/>
</dbReference>
<comment type="caution">
    <text evidence="1">The sequence shown here is derived from an EMBL/GenBank/DDBJ whole genome shotgun (WGS) entry which is preliminary data.</text>
</comment>
<dbReference type="InterPro" id="IPR013783">
    <property type="entry name" value="Ig-like_fold"/>
</dbReference>
<protein>
    <submittedName>
        <fullName evidence="1">DUF4958 family protein</fullName>
    </submittedName>
</protein>
<dbReference type="Gene3D" id="2.60.40.2730">
    <property type="match status" value="1"/>
</dbReference>
<name>A0A9D1YYL7_9BACT</name>
<gene>
    <name evidence="1" type="ORF">H9828_01755</name>
</gene>
<dbReference type="Gene3D" id="2.30.30.1270">
    <property type="match status" value="1"/>
</dbReference>
<evidence type="ECO:0000313" key="1">
    <source>
        <dbReference type="EMBL" id="HIY68123.1"/>
    </source>
</evidence>
<organism evidence="1 2">
    <name type="scientific">Candidatus Alistipes intestinigallinarum</name>
    <dbReference type="NCBI Taxonomy" id="2838440"/>
    <lineage>
        <taxon>Bacteria</taxon>
        <taxon>Pseudomonadati</taxon>
        <taxon>Bacteroidota</taxon>
        <taxon>Bacteroidia</taxon>
        <taxon>Bacteroidales</taxon>
        <taxon>Rikenellaceae</taxon>
        <taxon>Alistipes</taxon>
    </lineage>
</organism>
<accession>A0A9D1YYL7</accession>
<dbReference type="EMBL" id="DXDA01000016">
    <property type="protein sequence ID" value="HIY68123.1"/>
    <property type="molecule type" value="Genomic_DNA"/>
</dbReference>
<dbReference type="PROSITE" id="PS51257">
    <property type="entry name" value="PROKAR_LIPOPROTEIN"/>
    <property type="match status" value="1"/>
</dbReference>
<reference evidence="1" key="1">
    <citation type="journal article" date="2021" name="PeerJ">
        <title>Extensive microbial diversity within the chicken gut microbiome revealed by metagenomics and culture.</title>
        <authorList>
            <person name="Gilroy R."/>
            <person name="Ravi A."/>
            <person name="Getino M."/>
            <person name="Pursley I."/>
            <person name="Horton D.L."/>
            <person name="Alikhan N.F."/>
            <person name="Baker D."/>
            <person name="Gharbi K."/>
            <person name="Hall N."/>
            <person name="Watson M."/>
            <person name="Adriaenssens E.M."/>
            <person name="Foster-Nyarko E."/>
            <person name="Jarju S."/>
            <person name="Secka A."/>
            <person name="Antonio M."/>
            <person name="Oren A."/>
            <person name="Chaudhuri R.R."/>
            <person name="La Ragione R."/>
            <person name="Hildebrand F."/>
            <person name="Pallen M.J."/>
        </authorList>
    </citation>
    <scope>NUCLEOTIDE SEQUENCE</scope>
    <source>
        <strain evidence="1">5134</strain>
    </source>
</reference>
<dbReference type="Pfam" id="PF16319">
    <property type="entry name" value="SGBP_BT4661-like"/>
    <property type="match status" value="1"/>
</dbReference>
<sequence>MKSLFRNMSLVVTAFLLGGVLFTGCKDDETSDALDLYYSEVVNIGPSMLFNSDAPTYYGPAPSDFAITGITLDDAAVSSESFSINAVTGIVSITNTETLEPGVYKLTISCLAGGARYTFKDIFTVRMSPATPEALTVSAPTLEIPYADLETTEASVTVEPVGESVSIQSYSLVQPEGQEYFSITSAGVVSLNANFKGEVMPGNYPLPIRVKTYAGEMTYEGLLTGRITSLPLSVSYPSSAGRIETDMAFSSTTPTLKGSPDGLSWAIRQVRPGENSPETDLIKIDPATGVISVDAGNGLPIDAVYTVDLTVTNDFGSADFDGAFTLTVVDYIEPIDAATFAYDPVEAIQGGEFTAEKRAGFVGDEAVFALGTLPAEVEGQITIDAATGKISAAKGHSIPLGSYAIPVVASNLKGQAETTLQLTVNENPYYFTKIVYGNNLGLEPAENYANQYRCAKESELTSLKLMPTTDAKPGTQLSWSIQTKHQCSGSLIDSETGELSPKGFKANNGGLILVTATAGKGKVGETSVTVPIFFSFIQAVNGVTVHYTPFVFQVNPRTGGTSVAPTVDGVEPSLFLMDYRRTFNYYNFAGPHTDGQPATAGSFMNTVWTSYYTSIGSSEVKTGSKDPVSYYSNASRLSSALCYVDPVTKSLVVNPNKWVDANGVAANGAFIGQMTFVTDGNEGGVSDSKSQIFPLWVWFDEKF</sequence>
<reference evidence="1" key="2">
    <citation type="submission" date="2021-04" db="EMBL/GenBank/DDBJ databases">
        <authorList>
            <person name="Gilroy R."/>
        </authorList>
    </citation>
    <scope>NUCLEOTIDE SEQUENCE</scope>
    <source>
        <strain evidence="1">5134</strain>
    </source>
</reference>